<gene>
    <name evidence="6" type="ORF">ACFFGS_08705</name>
</gene>
<keyword evidence="2" id="KW-0805">Transcription regulation</keyword>
<evidence type="ECO:0000313" key="6">
    <source>
        <dbReference type="EMBL" id="MFC0424195.1"/>
    </source>
</evidence>
<dbReference type="InterPro" id="IPR036421">
    <property type="entry name" value="Fe_dep_repressor_sf"/>
</dbReference>
<dbReference type="InterPro" id="IPR038157">
    <property type="entry name" value="FeoA_core_dom"/>
</dbReference>
<protein>
    <submittedName>
        <fullName evidence="6">Metal-dependent transcriptional regulator</fullName>
    </submittedName>
</protein>
<evidence type="ECO:0000256" key="4">
    <source>
        <dbReference type="ARBA" id="ARBA00023163"/>
    </source>
</evidence>
<dbReference type="PANTHER" id="PTHR33238:SF7">
    <property type="entry name" value="IRON-DEPENDENT TRANSCRIPTIONAL REGULATOR"/>
    <property type="match status" value="1"/>
</dbReference>
<dbReference type="PROSITE" id="PS50944">
    <property type="entry name" value="HTH_DTXR"/>
    <property type="match status" value="1"/>
</dbReference>
<reference evidence="6 7" key="1">
    <citation type="submission" date="2024-09" db="EMBL/GenBank/DDBJ databases">
        <authorList>
            <person name="Sun Q."/>
            <person name="Mori K."/>
        </authorList>
    </citation>
    <scope>NUCLEOTIDE SEQUENCE [LARGE SCALE GENOMIC DNA]</scope>
    <source>
        <strain evidence="6 7">TBRC 4575</strain>
    </source>
</reference>
<feature type="domain" description="HTH dtxR-type" evidence="5">
    <location>
        <begin position="1"/>
        <end position="62"/>
    </location>
</feature>
<dbReference type="SMART" id="SM00529">
    <property type="entry name" value="HTH_DTXR"/>
    <property type="match status" value="1"/>
</dbReference>
<keyword evidence="7" id="KW-1185">Reference proteome</keyword>
<dbReference type="InterPro" id="IPR022687">
    <property type="entry name" value="HTH_DTXR"/>
</dbReference>
<dbReference type="EMBL" id="JBHLUK010000068">
    <property type="protein sequence ID" value="MFC0424195.1"/>
    <property type="molecule type" value="Genomic_DNA"/>
</dbReference>
<evidence type="ECO:0000256" key="2">
    <source>
        <dbReference type="ARBA" id="ARBA00023015"/>
    </source>
</evidence>
<evidence type="ECO:0000256" key="1">
    <source>
        <dbReference type="ARBA" id="ARBA00007871"/>
    </source>
</evidence>
<dbReference type="Gene3D" id="1.10.10.10">
    <property type="entry name" value="Winged helix-like DNA-binding domain superfamily/Winged helix DNA-binding domain"/>
    <property type="match status" value="1"/>
</dbReference>
<accession>A0ABV6K409</accession>
<dbReference type="Pfam" id="PF02742">
    <property type="entry name" value="Fe_dep_repr_C"/>
    <property type="match status" value="1"/>
</dbReference>
<comment type="caution">
    <text evidence="6">The sequence shown here is derived from an EMBL/GenBank/DDBJ whole genome shotgun (WGS) entry which is preliminary data.</text>
</comment>
<dbReference type="Gene3D" id="2.30.30.90">
    <property type="match status" value="1"/>
</dbReference>
<dbReference type="SUPFAM" id="SSF46785">
    <property type="entry name" value="Winged helix' DNA-binding domain"/>
    <property type="match status" value="1"/>
</dbReference>
<dbReference type="Proteomes" id="UP001589855">
    <property type="component" value="Unassembled WGS sequence"/>
</dbReference>
<dbReference type="InterPro" id="IPR036390">
    <property type="entry name" value="WH_DNA-bd_sf"/>
</dbReference>
<evidence type="ECO:0000259" key="5">
    <source>
        <dbReference type="PROSITE" id="PS50944"/>
    </source>
</evidence>
<dbReference type="InterPro" id="IPR050536">
    <property type="entry name" value="DtxR_MntR_Metal-Reg"/>
</dbReference>
<comment type="similarity">
    <text evidence="1">Belongs to the DtxR/MntR family.</text>
</comment>
<evidence type="ECO:0000256" key="3">
    <source>
        <dbReference type="ARBA" id="ARBA00023125"/>
    </source>
</evidence>
<keyword evidence="4" id="KW-0804">Transcription</keyword>
<proteinExistence type="inferred from homology"/>
<sequence length="222" mass="24701">MRKSISNYLKTIYEAGFTKTGTTNKQVATMLGVLPGSVTEAVSNLEKQGLVTRKTYHEIALTRTGYQLVKNLMFRYRLCEVWLSKIIKLPLSVIPEQAWLMAAINNQELLDRLHRQLDQPLVSPFGGALALPDFDQQASELVTLDTVTAGQTVLLASYLETASTIKYWQHAGLQLNQTLTVTHRDATIPMLTLTSANQTEYLVDTAVARYVYVQPQTAGVPV</sequence>
<dbReference type="InterPro" id="IPR001367">
    <property type="entry name" value="Fe_dep_repressor"/>
</dbReference>
<organism evidence="6 7">
    <name type="scientific">Lactiplantibacillus plajomi</name>
    <dbReference type="NCBI Taxonomy" id="1457217"/>
    <lineage>
        <taxon>Bacteria</taxon>
        <taxon>Bacillati</taxon>
        <taxon>Bacillota</taxon>
        <taxon>Bacilli</taxon>
        <taxon>Lactobacillales</taxon>
        <taxon>Lactobacillaceae</taxon>
        <taxon>Lactiplantibacillus</taxon>
    </lineage>
</organism>
<dbReference type="RefSeq" id="WP_170178247.1">
    <property type="nucleotide sequence ID" value="NZ_BAABRM010000014.1"/>
</dbReference>
<keyword evidence="3" id="KW-0238">DNA-binding</keyword>
<name>A0ABV6K409_9LACO</name>
<dbReference type="InterPro" id="IPR022689">
    <property type="entry name" value="Iron_dep_repressor"/>
</dbReference>
<dbReference type="SUPFAM" id="SSF47979">
    <property type="entry name" value="Iron-dependent repressor protein, dimerization domain"/>
    <property type="match status" value="1"/>
</dbReference>
<evidence type="ECO:0000313" key="7">
    <source>
        <dbReference type="Proteomes" id="UP001589855"/>
    </source>
</evidence>
<dbReference type="PANTHER" id="PTHR33238">
    <property type="entry name" value="IRON (METAL) DEPENDENT REPRESSOR, DTXR FAMILY"/>
    <property type="match status" value="1"/>
</dbReference>
<dbReference type="InterPro" id="IPR036388">
    <property type="entry name" value="WH-like_DNA-bd_sf"/>
</dbReference>
<dbReference type="Pfam" id="PF01325">
    <property type="entry name" value="Fe_dep_repress"/>
    <property type="match status" value="1"/>
</dbReference>